<name>A0A0P4R795_9ACTN</name>
<accession>A0A0P4R795</accession>
<sequence length="69" mass="7839">MNAEDFKGDPADRELYLRLLVERDGPPINALIERDPDLKVRRGPDLEAERHCAEIEAAMAPKRLRRASA</sequence>
<dbReference type="AlphaFoldDB" id="A0A0P4R795"/>
<dbReference type="EMBL" id="BBNO01000004">
    <property type="protein sequence ID" value="GAO08730.1"/>
    <property type="molecule type" value="Genomic_DNA"/>
</dbReference>
<evidence type="ECO:0000313" key="2">
    <source>
        <dbReference type="Proteomes" id="UP000048965"/>
    </source>
</evidence>
<organism evidence="1 2">
    <name type="scientific">Streptomyces lydicamycinicus</name>
    <dbReference type="NCBI Taxonomy" id="1546107"/>
    <lineage>
        <taxon>Bacteria</taxon>
        <taxon>Bacillati</taxon>
        <taxon>Actinomycetota</taxon>
        <taxon>Actinomycetes</taxon>
        <taxon>Kitasatosporales</taxon>
        <taxon>Streptomycetaceae</taxon>
        <taxon>Streptomyces</taxon>
    </lineage>
</organism>
<keyword evidence="2" id="KW-1185">Reference proteome</keyword>
<dbReference type="Proteomes" id="UP000048965">
    <property type="component" value="Unassembled WGS sequence"/>
</dbReference>
<proteinExistence type="predicted"/>
<comment type="caution">
    <text evidence="1">The sequence shown here is derived from an EMBL/GenBank/DDBJ whole genome shotgun (WGS) entry which is preliminary data.</text>
</comment>
<dbReference type="RefSeq" id="WP_158894497.1">
    <property type="nucleotide sequence ID" value="NZ_BBNO01000004.1"/>
</dbReference>
<reference evidence="1 2" key="2">
    <citation type="journal article" date="2015" name="Stand. Genomic Sci.">
        <title>Draft genome sequence of marine-derived Streptomyces sp. TP-A0598, a producer of anti-MRSA antibiotic lydicamycins.</title>
        <authorList>
            <person name="Komaki H."/>
            <person name="Ichikawa N."/>
            <person name="Hosoyama A."/>
            <person name="Fujita N."/>
            <person name="Igarashi Y."/>
        </authorList>
    </citation>
    <scope>NUCLEOTIDE SEQUENCE [LARGE SCALE GENOMIC DNA]</scope>
    <source>
        <strain evidence="1 2">NBRC 110027</strain>
    </source>
</reference>
<gene>
    <name evidence="1" type="ORF">TPA0598_04_03660</name>
</gene>
<protein>
    <submittedName>
        <fullName evidence="1">Uncharacterized protein</fullName>
    </submittedName>
</protein>
<dbReference type="OrthoDB" id="4322983at2"/>
<evidence type="ECO:0000313" key="1">
    <source>
        <dbReference type="EMBL" id="GAO08730.1"/>
    </source>
</evidence>
<reference evidence="2" key="1">
    <citation type="submission" date="2014-09" db="EMBL/GenBank/DDBJ databases">
        <title>Whole genome shotgun sequence of Streptomyces sp. NBRC 110027.</title>
        <authorList>
            <person name="Komaki H."/>
            <person name="Ichikawa N."/>
            <person name="Katano-Makiyama Y."/>
            <person name="Hosoyama A."/>
            <person name="Hashimoto M."/>
            <person name="Uohara A."/>
            <person name="Kitahashi Y."/>
            <person name="Ohji S."/>
            <person name="Kimura A."/>
            <person name="Yamazoe A."/>
            <person name="Igarashi Y."/>
            <person name="Fujita N."/>
        </authorList>
    </citation>
    <scope>NUCLEOTIDE SEQUENCE [LARGE SCALE GENOMIC DNA]</scope>
    <source>
        <strain evidence="2">NBRC 110027</strain>
    </source>
</reference>